<feature type="region of interest" description="Disordered" evidence="1">
    <location>
        <begin position="1"/>
        <end position="25"/>
    </location>
</feature>
<proteinExistence type="predicted"/>
<dbReference type="AlphaFoldDB" id="A0A8E2AUX7"/>
<reference evidence="2 3" key="1">
    <citation type="submission" date="2016-07" db="EMBL/GenBank/DDBJ databases">
        <title>Draft genome of the white-rot fungus Obba rivulosa 3A-2.</title>
        <authorList>
            <consortium name="DOE Joint Genome Institute"/>
            <person name="Miettinen O."/>
            <person name="Riley R."/>
            <person name="Acob R."/>
            <person name="Barry K."/>
            <person name="Cullen D."/>
            <person name="De Vries R."/>
            <person name="Hainaut M."/>
            <person name="Hatakka A."/>
            <person name="Henrissat B."/>
            <person name="Hilden K."/>
            <person name="Kuo R."/>
            <person name="Labutti K."/>
            <person name="Lipzen A."/>
            <person name="Makela M.R."/>
            <person name="Sandor L."/>
            <person name="Spatafora J.W."/>
            <person name="Grigoriev I.V."/>
            <person name="Hibbett D.S."/>
        </authorList>
    </citation>
    <scope>NUCLEOTIDE SEQUENCE [LARGE SCALE GENOMIC DNA]</scope>
    <source>
        <strain evidence="2 3">3A-2</strain>
    </source>
</reference>
<dbReference type="EMBL" id="KV722561">
    <property type="protein sequence ID" value="OCH85815.1"/>
    <property type="molecule type" value="Genomic_DNA"/>
</dbReference>
<accession>A0A8E2AUX7</accession>
<evidence type="ECO:0000256" key="1">
    <source>
        <dbReference type="SAM" id="MobiDB-lite"/>
    </source>
</evidence>
<dbReference type="Proteomes" id="UP000250043">
    <property type="component" value="Unassembled WGS sequence"/>
</dbReference>
<keyword evidence="3" id="KW-1185">Reference proteome</keyword>
<evidence type="ECO:0000313" key="3">
    <source>
        <dbReference type="Proteomes" id="UP000250043"/>
    </source>
</evidence>
<protein>
    <submittedName>
        <fullName evidence="2">Uncharacterized protein</fullName>
    </submittedName>
</protein>
<organism evidence="2 3">
    <name type="scientific">Obba rivulosa</name>
    <dbReference type="NCBI Taxonomy" id="1052685"/>
    <lineage>
        <taxon>Eukaryota</taxon>
        <taxon>Fungi</taxon>
        <taxon>Dikarya</taxon>
        <taxon>Basidiomycota</taxon>
        <taxon>Agaricomycotina</taxon>
        <taxon>Agaricomycetes</taxon>
        <taxon>Polyporales</taxon>
        <taxon>Gelatoporiaceae</taxon>
        <taxon>Obba</taxon>
    </lineage>
</organism>
<gene>
    <name evidence="2" type="ORF">OBBRIDRAFT_281937</name>
</gene>
<evidence type="ECO:0000313" key="2">
    <source>
        <dbReference type="EMBL" id="OCH85815.1"/>
    </source>
</evidence>
<sequence length="173" mass="19169">MNHMTRLSQSHRLRSLSGRAEALPEVPTQVPRISSDMHRQRSIHVHRSLVAGHRWPRNDEHCDSLVSLRAHTGARGAEEAALGAAERGHDDGRAECAVVDVLRALACPVERACQSGMTLPRSTGRSSIARARYRIASGESKQWAGGGKLRAELTVIRKVRCRKGRLRSSRSWL</sequence>
<name>A0A8E2AUX7_9APHY</name>